<comment type="caution">
    <text evidence="2">The sequence shown here is derived from an EMBL/GenBank/DDBJ whole genome shotgun (WGS) entry which is preliminary data.</text>
</comment>
<keyword evidence="1" id="KW-0732">Signal</keyword>
<protein>
    <recommendedName>
        <fullName evidence="4">Colicin import membrane protein</fullName>
    </recommendedName>
</protein>
<sequence length="180" mass="19418">MKTTKLFLMLFLITAFGTTEFFAQTVDTSTPTTKTKRKYTKKSDASTLTMVTANGPVTAVNTDAKPKRKYTKKTAVAVTPAVSATTTDNSMVKPKRTYTRKTVLNSATPTTSTVQPAASAQPATKYTQTATSAKTTLAHNTVKQAYNPTNGGDYNGHQVLVGPKGGKYYINKNGNKTYIK</sequence>
<feature type="chain" id="PRO_5046069795" description="Colicin import membrane protein" evidence="1">
    <location>
        <begin position="24"/>
        <end position="180"/>
    </location>
</feature>
<evidence type="ECO:0000313" key="2">
    <source>
        <dbReference type="EMBL" id="MBF8455725.1"/>
    </source>
</evidence>
<evidence type="ECO:0008006" key="4">
    <source>
        <dbReference type="Google" id="ProtNLM"/>
    </source>
</evidence>
<dbReference type="RefSeq" id="WP_196078292.1">
    <property type="nucleotide sequence ID" value="NZ_JADPVI010000001.1"/>
</dbReference>
<dbReference type="EMBL" id="JADPVI010000001">
    <property type="protein sequence ID" value="MBF8455725.1"/>
    <property type="molecule type" value="Genomic_DNA"/>
</dbReference>
<evidence type="ECO:0000313" key="3">
    <source>
        <dbReference type="Proteomes" id="UP000660070"/>
    </source>
</evidence>
<reference evidence="2 3" key="1">
    <citation type="submission" date="2020-11" db="EMBL/GenBank/DDBJ databases">
        <title>Kaistella gelatinilytica sp. nov., a flavobacterium isolated from Antarctic Soil.</title>
        <authorList>
            <person name="Li J."/>
        </authorList>
    </citation>
    <scope>NUCLEOTIDE SEQUENCE [LARGE SCALE GENOMIC DNA]</scope>
    <source>
        <strain evidence="2 3">G5-32</strain>
    </source>
</reference>
<accession>A0ABS0F7P6</accession>
<name>A0ABS0F7P6_9FLAO</name>
<gene>
    <name evidence="2" type="ORF">IV494_00905</name>
</gene>
<dbReference type="Proteomes" id="UP000660070">
    <property type="component" value="Unassembled WGS sequence"/>
</dbReference>
<feature type="signal peptide" evidence="1">
    <location>
        <begin position="1"/>
        <end position="23"/>
    </location>
</feature>
<evidence type="ECO:0000256" key="1">
    <source>
        <dbReference type="SAM" id="SignalP"/>
    </source>
</evidence>
<keyword evidence="3" id="KW-1185">Reference proteome</keyword>
<organism evidence="2 3">
    <name type="scientific">Kaistella gelatinilytica</name>
    <dbReference type="NCBI Taxonomy" id="2787636"/>
    <lineage>
        <taxon>Bacteria</taxon>
        <taxon>Pseudomonadati</taxon>
        <taxon>Bacteroidota</taxon>
        <taxon>Flavobacteriia</taxon>
        <taxon>Flavobacteriales</taxon>
        <taxon>Weeksellaceae</taxon>
        <taxon>Chryseobacterium group</taxon>
        <taxon>Kaistella</taxon>
    </lineage>
</organism>
<proteinExistence type="predicted"/>